<dbReference type="Pfam" id="PF01980">
    <property type="entry name" value="TrmO_N"/>
    <property type="match status" value="1"/>
</dbReference>
<dbReference type="Gene3D" id="3.30.2310.10">
    <property type="entry name" value="YaeB-like"/>
    <property type="match status" value="1"/>
</dbReference>
<keyword evidence="3" id="KW-0175">Coiled coil</keyword>
<dbReference type="Gene3D" id="2.40.30.70">
    <property type="entry name" value="YaeB-like"/>
    <property type="match status" value="1"/>
</dbReference>
<evidence type="ECO:0000313" key="6">
    <source>
        <dbReference type="EMBL" id="KAF7277848.1"/>
    </source>
</evidence>
<dbReference type="InterPro" id="IPR036414">
    <property type="entry name" value="YaeB_N_sf"/>
</dbReference>
<comment type="caution">
    <text evidence="6">The sequence shown here is derived from an EMBL/GenBank/DDBJ whole genome shotgun (WGS) entry which is preliminary data.</text>
</comment>
<feature type="compositionally biased region" description="Low complexity" evidence="4">
    <location>
        <begin position="315"/>
        <end position="339"/>
    </location>
</feature>
<dbReference type="CDD" id="cd09281">
    <property type="entry name" value="UPF0066"/>
    <property type="match status" value="1"/>
</dbReference>
<dbReference type="AlphaFoldDB" id="A0A834IFS5"/>
<dbReference type="OrthoDB" id="4882at2759"/>
<dbReference type="InterPro" id="IPR036413">
    <property type="entry name" value="YaeB-like_sf"/>
</dbReference>
<sequence>MTDKKIEQLQEQLLLARREIHNLRQQLSALNHVHQKDVKNIYLTLDRWQCNECRNRYETENNSTTEGNNEFKFKPIGIISTHFPEKRGTPRQPGICKDTIAKLTLNKEVFTNPYHALEGLQEFSHMWILFHFHKNEATHVRAKVAPPRLNGIRTGVFATRSPHRPCPIGLSLVKIDRIMDRVIYFSGVDMIDQTPVFDIKPYIPHYDNPGLCNTLNISGSGDMMDSTIESDNGSRNNSLTEEIAFDSSQLQNVSQSRANVPSPSTREMDGQENERQNQNLEVHSPGSVRNEIAFNRTSSRIGEREAPDGEEEESTNTQSTNNTVPIQGAPASGPSTSSGHVRIPSWIDHAPVSRLHVSFKERAISQLQELGPEGEEKQKIIMNVLQEDPRSVYLRERWGGHCYVFRIAELYVSCKFNDGDHSVIVYQIFQNERQAEGDD</sequence>
<feature type="domain" description="TsaA-like" evidence="5">
    <location>
        <begin position="73"/>
        <end position="211"/>
    </location>
</feature>
<gene>
    <name evidence="6" type="ORF">GWI33_009103</name>
</gene>
<organism evidence="6 7">
    <name type="scientific">Rhynchophorus ferrugineus</name>
    <name type="common">Red palm weevil</name>
    <name type="synonym">Curculio ferrugineus</name>
    <dbReference type="NCBI Taxonomy" id="354439"/>
    <lineage>
        <taxon>Eukaryota</taxon>
        <taxon>Metazoa</taxon>
        <taxon>Ecdysozoa</taxon>
        <taxon>Arthropoda</taxon>
        <taxon>Hexapoda</taxon>
        <taxon>Insecta</taxon>
        <taxon>Pterygota</taxon>
        <taxon>Neoptera</taxon>
        <taxon>Endopterygota</taxon>
        <taxon>Coleoptera</taxon>
        <taxon>Polyphaga</taxon>
        <taxon>Cucujiformia</taxon>
        <taxon>Curculionidae</taxon>
        <taxon>Dryophthorinae</taxon>
        <taxon>Rhynchophorus</taxon>
    </lineage>
</organism>
<keyword evidence="1" id="KW-0949">S-adenosyl-L-methionine</keyword>
<dbReference type="SUPFAM" id="SSF118196">
    <property type="entry name" value="YaeB-like"/>
    <property type="match status" value="1"/>
</dbReference>
<feature type="coiled-coil region" evidence="3">
    <location>
        <begin position="6"/>
        <end position="33"/>
    </location>
</feature>
<dbReference type="InterPro" id="IPR040372">
    <property type="entry name" value="YaeB-like"/>
</dbReference>
<reference evidence="6" key="1">
    <citation type="submission" date="2020-08" db="EMBL/GenBank/DDBJ databases">
        <title>Genome sequencing and assembly of the red palm weevil Rhynchophorus ferrugineus.</title>
        <authorList>
            <person name="Dias G.B."/>
            <person name="Bergman C.M."/>
            <person name="Manee M."/>
        </authorList>
    </citation>
    <scope>NUCLEOTIDE SEQUENCE</scope>
    <source>
        <strain evidence="6">AA-2017</strain>
        <tissue evidence="6">Whole larva</tissue>
    </source>
</reference>
<evidence type="ECO:0000313" key="7">
    <source>
        <dbReference type="Proteomes" id="UP000625711"/>
    </source>
</evidence>
<evidence type="ECO:0000256" key="2">
    <source>
        <dbReference type="ARBA" id="ARBA00033753"/>
    </source>
</evidence>
<dbReference type="NCBIfam" id="TIGR00104">
    <property type="entry name" value="tRNA_TsaA"/>
    <property type="match status" value="1"/>
</dbReference>
<dbReference type="PANTHER" id="PTHR12818:SF0">
    <property type="entry name" value="TRNA (ADENINE(37)-N6)-METHYLTRANSFERASE"/>
    <property type="match status" value="1"/>
</dbReference>
<feature type="region of interest" description="Disordered" evidence="4">
    <location>
        <begin position="246"/>
        <end position="339"/>
    </location>
</feature>
<feature type="compositionally biased region" description="Polar residues" evidence="4">
    <location>
        <begin position="246"/>
        <end position="265"/>
    </location>
</feature>
<evidence type="ECO:0000256" key="3">
    <source>
        <dbReference type="SAM" id="Coils"/>
    </source>
</evidence>
<comment type="similarity">
    <text evidence="2">Belongs to the tRNA methyltransferase O family.</text>
</comment>
<accession>A0A834IFS5</accession>
<dbReference type="PROSITE" id="PS51668">
    <property type="entry name" value="TSAA_2"/>
    <property type="match status" value="1"/>
</dbReference>
<name>A0A834IFS5_RHYFE</name>
<protein>
    <recommendedName>
        <fullName evidence="5">TsaA-like domain-containing protein</fullName>
    </recommendedName>
</protein>
<evidence type="ECO:0000256" key="4">
    <source>
        <dbReference type="SAM" id="MobiDB-lite"/>
    </source>
</evidence>
<dbReference type="Proteomes" id="UP000625711">
    <property type="component" value="Unassembled WGS sequence"/>
</dbReference>
<dbReference type="EMBL" id="JAACXV010000412">
    <property type="protein sequence ID" value="KAF7277848.1"/>
    <property type="molecule type" value="Genomic_DNA"/>
</dbReference>
<proteinExistence type="inferred from homology"/>
<feature type="compositionally biased region" description="Basic and acidic residues" evidence="4">
    <location>
        <begin position="266"/>
        <end position="275"/>
    </location>
</feature>
<evidence type="ECO:0000259" key="5">
    <source>
        <dbReference type="PROSITE" id="PS51668"/>
    </source>
</evidence>
<evidence type="ECO:0000256" key="1">
    <source>
        <dbReference type="ARBA" id="ARBA00022691"/>
    </source>
</evidence>
<dbReference type="PANTHER" id="PTHR12818">
    <property type="entry name" value="TRNA (ADENINE(37)-N6)-METHYLTRANSFERASE"/>
    <property type="match status" value="1"/>
</dbReference>
<dbReference type="InterPro" id="IPR023370">
    <property type="entry name" value="TrmO-like_N"/>
</dbReference>
<keyword evidence="7" id="KW-1185">Reference proteome</keyword>